<evidence type="ECO:0000256" key="2">
    <source>
        <dbReference type="SAM" id="SignalP"/>
    </source>
</evidence>
<feature type="chain" id="PRO_5001698745" description="Transmembrane protein" evidence="2">
    <location>
        <begin position="18"/>
        <end position="203"/>
    </location>
</feature>
<keyword evidence="2" id="KW-0732">Signal</keyword>
<evidence type="ECO:0000256" key="1">
    <source>
        <dbReference type="SAM" id="MobiDB-lite"/>
    </source>
</evidence>
<dbReference type="EMBL" id="AZST01000012">
    <property type="protein sequence ID" value="KEP55055.1"/>
    <property type="molecule type" value="Genomic_DNA"/>
</dbReference>
<dbReference type="OrthoDB" id="2804493at2759"/>
<dbReference type="Proteomes" id="UP000027456">
    <property type="component" value="Unassembled WGS sequence"/>
</dbReference>
<comment type="caution">
    <text evidence="3">The sequence shown here is derived from an EMBL/GenBank/DDBJ whole genome shotgun (WGS) entry which is preliminary data.</text>
</comment>
<feature type="region of interest" description="Disordered" evidence="1">
    <location>
        <begin position="135"/>
        <end position="189"/>
    </location>
</feature>
<feature type="compositionally biased region" description="Basic and acidic residues" evidence="1">
    <location>
        <begin position="147"/>
        <end position="158"/>
    </location>
</feature>
<sequence length="203" mass="23729">MTTRWILWVCSIGLGSAFPLHTRQQTTNSNSHSAKIILSSLWCASCSLRLDGGSDGNGLESLSASSRPQLQQILIIIRRIIRRPRRHLRPVLMPPLGLRDADDAGDRARYPPRVCPRTTNRSQWIRWCPFNTPRRNSTRPRRRRRTYPHDQTRSDPIHTRRTRPTSIGKRRVGTTRTQRRSSTRFRSRARSCYDYFRRAQGRQ</sequence>
<feature type="compositionally biased region" description="Basic residues" evidence="1">
    <location>
        <begin position="159"/>
        <end position="189"/>
    </location>
</feature>
<keyword evidence="4" id="KW-1185">Reference proteome</keyword>
<evidence type="ECO:0008006" key="5">
    <source>
        <dbReference type="Google" id="ProtNLM"/>
    </source>
</evidence>
<organism evidence="3 4">
    <name type="scientific">Rhizoctonia solani 123E</name>
    <dbReference type="NCBI Taxonomy" id="1423351"/>
    <lineage>
        <taxon>Eukaryota</taxon>
        <taxon>Fungi</taxon>
        <taxon>Dikarya</taxon>
        <taxon>Basidiomycota</taxon>
        <taxon>Agaricomycotina</taxon>
        <taxon>Agaricomycetes</taxon>
        <taxon>Cantharellales</taxon>
        <taxon>Ceratobasidiaceae</taxon>
        <taxon>Rhizoctonia</taxon>
    </lineage>
</organism>
<proteinExistence type="predicted"/>
<reference evidence="3 4" key="1">
    <citation type="submission" date="2013-12" db="EMBL/GenBank/DDBJ databases">
        <authorList>
            <person name="Cubeta M."/>
            <person name="Pakala S."/>
            <person name="Fedorova N."/>
            <person name="Thomas E."/>
            <person name="Dean R."/>
            <person name="Jabaji S."/>
            <person name="Neate S."/>
            <person name="Toda T."/>
            <person name="Tavantzis S."/>
            <person name="Vilgalys R."/>
            <person name="Bharathan N."/>
            <person name="Pakala S."/>
            <person name="Losada L.S."/>
            <person name="Zafar N."/>
            <person name="Nierman W."/>
        </authorList>
    </citation>
    <scope>NUCLEOTIDE SEQUENCE [LARGE SCALE GENOMIC DNA]</scope>
    <source>
        <strain evidence="3 4">123E</strain>
    </source>
</reference>
<evidence type="ECO:0000313" key="3">
    <source>
        <dbReference type="EMBL" id="KEP55055.1"/>
    </source>
</evidence>
<feature type="compositionally biased region" description="Basic residues" evidence="1">
    <location>
        <begin position="136"/>
        <end position="146"/>
    </location>
</feature>
<feature type="signal peptide" evidence="2">
    <location>
        <begin position="1"/>
        <end position="17"/>
    </location>
</feature>
<evidence type="ECO:0000313" key="4">
    <source>
        <dbReference type="Proteomes" id="UP000027456"/>
    </source>
</evidence>
<dbReference type="AlphaFoldDB" id="A0A074SBQ5"/>
<name>A0A074SBQ5_9AGAM</name>
<accession>A0A074SBQ5</accession>
<gene>
    <name evidence="3" type="ORF">V565_009320</name>
</gene>
<dbReference type="HOGENOM" id="CLU_1349564_0_0_1"/>
<protein>
    <recommendedName>
        <fullName evidence="5">Transmembrane protein</fullName>
    </recommendedName>
</protein>